<reference evidence="2 3" key="1">
    <citation type="submission" date="2018-09" db="EMBL/GenBank/DDBJ databases">
        <authorList>
            <person name="Li J."/>
        </authorList>
    </citation>
    <scope>NUCLEOTIDE SEQUENCE [LARGE SCALE GENOMIC DNA]</scope>
    <source>
        <strain evidence="2 3">2129</strain>
    </source>
</reference>
<feature type="region of interest" description="Disordered" evidence="1">
    <location>
        <begin position="1"/>
        <end position="33"/>
    </location>
</feature>
<sequence length="110" mass="11584">MSTQTISSTAPARTAGLSGAPARQIKPRHDAASAMTCACALGTPLWVRREQAERELDAAQAEVASLPVGTSPSRLERAQERLTAARGALENLRYPETDGDREKSPAALAA</sequence>
<dbReference type="EMBL" id="CP032514">
    <property type="protein sequence ID" value="AYD90079.1"/>
    <property type="molecule type" value="Genomic_DNA"/>
</dbReference>
<keyword evidence="3" id="KW-1185">Reference proteome</keyword>
<dbReference type="RefSeq" id="WP_119836131.1">
    <property type="nucleotide sequence ID" value="NZ_CP032514.1"/>
</dbReference>
<gene>
    <name evidence="2" type="ORF">D5R93_08795</name>
</gene>
<name>A0ABM6Z447_9ACTO</name>
<evidence type="ECO:0000256" key="1">
    <source>
        <dbReference type="SAM" id="MobiDB-lite"/>
    </source>
</evidence>
<accession>A0ABM6Z447</accession>
<proteinExistence type="predicted"/>
<evidence type="ECO:0000313" key="2">
    <source>
        <dbReference type="EMBL" id="AYD90079.1"/>
    </source>
</evidence>
<dbReference type="Proteomes" id="UP000273001">
    <property type="component" value="Chromosome"/>
</dbReference>
<feature type="region of interest" description="Disordered" evidence="1">
    <location>
        <begin position="86"/>
        <end position="110"/>
    </location>
</feature>
<evidence type="ECO:0000313" key="3">
    <source>
        <dbReference type="Proteomes" id="UP000273001"/>
    </source>
</evidence>
<feature type="compositionally biased region" description="Basic and acidic residues" evidence="1">
    <location>
        <begin position="93"/>
        <end position="104"/>
    </location>
</feature>
<feature type="compositionally biased region" description="Polar residues" evidence="1">
    <location>
        <begin position="1"/>
        <end position="11"/>
    </location>
</feature>
<organism evidence="2 3">
    <name type="scientific">Actinomyces lilanjuaniae</name>
    <dbReference type="NCBI Taxonomy" id="2321394"/>
    <lineage>
        <taxon>Bacteria</taxon>
        <taxon>Bacillati</taxon>
        <taxon>Actinomycetota</taxon>
        <taxon>Actinomycetes</taxon>
        <taxon>Actinomycetales</taxon>
        <taxon>Actinomycetaceae</taxon>
        <taxon>Actinomyces</taxon>
    </lineage>
</organism>
<protein>
    <submittedName>
        <fullName evidence="2">Uncharacterized protein</fullName>
    </submittedName>
</protein>